<protein>
    <submittedName>
        <fullName evidence="1">Uncharacterized protein</fullName>
    </submittedName>
</protein>
<evidence type="ECO:0000313" key="2">
    <source>
        <dbReference type="Proteomes" id="UP000245921"/>
    </source>
</evidence>
<organism evidence="1 2">
    <name type="scientific">Oceanotoga teriensis</name>
    <dbReference type="NCBI Taxonomy" id="515440"/>
    <lineage>
        <taxon>Bacteria</taxon>
        <taxon>Thermotogati</taxon>
        <taxon>Thermotogota</taxon>
        <taxon>Thermotogae</taxon>
        <taxon>Petrotogales</taxon>
        <taxon>Petrotogaceae</taxon>
        <taxon>Oceanotoga</taxon>
    </lineage>
</organism>
<proteinExistence type="predicted"/>
<evidence type="ECO:0000313" key="1">
    <source>
        <dbReference type="EMBL" id="PWJ96560.1"/>
    </source>
</evidence>
<keyword evidence="2" id="KW-1185">Reference proteome</keyword>
<sequence length="115" mass="13383">MDNFTKELNELIELKYIIDAYAMYKKGKGKVPVEEIYINNKIKESLDDLLIKDKGFIVKNTDEIEVDAIPPEIDAADILTIIESLEEMGFFTEYVFSKDMSEMFIKVKKVKDINY</sequence>
<comment type="caution">
    <text evidence="1">The sequence shown here is derived from an EMBL/GenBank/DDBJ whole genome shotgun (WGS) entry which is preliminary data.</text>
</comment>
<reference evidence="1 2" key="1">
    <citation type="submission" date="2018-05" db="EMBL/GenBank/DDBJ databases">
        <title>Genomic Encyclopedia of Type Strains, Phase IV (KMG-IV): sequencing the most valuable type-strain genomes for metagenomic binning, comparative biology and taxonomic classification.</title>
        <authorList>
            <person name="Goeker M."/>
        </authorList>
    </citation>
    <scope>NUCLEOTIDE SEQUENCE [LARGE SCALE GENOMIC DNA]</scope>
    <source>
        <strain evidence="1 2">DSM 24906</strain>
    </source>
</reference>
<dbReference type="Proteomes" id="UP000245921">
    <property type="component" value="Unassembled WGS sequence"/>
</dbReference>
<name>A0AA45C975_9BACT</name>
<dbReference type="AlphaFoldDB" id="A0AA45C975"/>
<gene>
    <name evidence="1" type="ORF">C7380_101133</name>
</gene>
<dbReference type="RefSeq" id="WP_109603551.1">
    <property type="nucleotide sequence ID" value="NZ_JAMHJO010000010.1"/>
</dbReference>
<dbReference type="EMBL" id="QGGI01000001">
    <property type="protein sequence ID" value="PWJ96560.1"/>
    <property type="molecule type" value="Genomic_DNA"/>
</dbReference>
<accession>A0AA45C975</accession>